<evidence type="ECO:0000256" key="3">
    <source>
        <dbReference type="SAM" id="SignalP"/>
    </source>
</evidence>
<organism evidence="4 5">
    <name type="scientific">Dendrothele bispora (strain CBS 962.96)</name>
    <dbReference type="NCBI Taxonomy" id="1314807"/>
    <lineage>
        <taxon>Eukaryota</taxon>
        <taxon>Fungi</taxon>
        <taxon>Dikarya</taxon>
        <taxon>Basidiomycota</taxon>
        <taxon>Agaricomycotina</taxon>
        <taxon>Agaricomycetes</taxon>
        <taxon>Agaricomycetidae</taxon>
        <taxon>Agaricales</taxon>
        <taxon>Agaricales incertae sedis</taxon>
        <taxon>Dendrothele</taxon>
    </lineage>
</organism>
<evidence type="ECO:0000313" key="5">
    <source>
        <dbReference type="Proteomes" id="UP000297245"/>
    </source>
</evidence>
<feature type="compositionally biased region" description="Low complexity" evidence="1">
    <location>
        <begin position="167"/>
        <end position="196"/>
    </location>
</feature>
<dbReference type="OrthoDB" id="2576311at2759"/>
<keyword evidence="2" id="KW-0472">Membrane</keyword>
<feature type="chain" id="PRO_5020223345" description="Mid2 domain-containing protein" evidence="3">
    <location>
        <begin position="23"/>
        <end position="358"/>
    </location>
</feature>
<accession>A0A4S8MN57</accession>
<dbReference type="Proteomes" id="UP000297245">
    <property type="component" value="Unassembled WGS sequence"/>
</dbReference>
<keyword evidence="5" id="KW-1185">Reference proteome</keyword>
<evidence type="ECO:0000313" key="4">
    <source>
        <dbReference type="EMBL" id="THV04367.1"/>
    </source>
</evidence>
<evidence type="ECO:0000256" key="2">
    <source>
        <dbReference type="SAM" id="Phobius"/>
    </source>
</evidence>
<sequence length="358" mass="38458">MLFISGRVLLGVVLISSLKALAQISTSTASCTDSTFASYSNSQGQDPCEVAAKVGQICIPSYTIPAISPGQTYSAQPAQGNRNACTCTTIYFSLLSLCSACQDVNTMTPWQNFSSGCASVFTESGFPVTIPSNLAIPDWAFLPLLANGLVDGNAIIADNKPDRVNNSTSISTPQTSSSVQTQTPAPTPAPAAASSSGSNRTRDAAIIAGSVVGGLALLLSVAIVFWYRYWLLKRSQKRRSEKTENEKQDPSMRLEPFVVIEPVEPLPEKGFDGVSRLSKQPNARSSTHGTHLSVLSTQYQHQIVHGQPMIMVQGQNTETSFSTELESRDEVHELRAQVNRLTTEVNRLSRDVAPPAYG</sequence>
<keyword evidence="2" id="KW-1133">Transmembrane helix</keyword>
<dbReference type="PROSITE" id="PS51257">
    <property type="entry name" value="PROKAR_LIPOPROTEIN"/>
    <property type="match status" value="1"/>
</dbReference>
<dbReference type="CDD" id="cd12087">
    <property type="entry name" value="TM_EGFR-like"/>
    <property type="match status" value="1"/>
</dbReference>
<protein>
    <recommendedName>
        <fullName evidence="6">Mid2 domain-containing protein</fullName>
    </recommendedName>
</protein>
<reference evidence="4 5" key="1">
    <citation type="journal article" date="2019" name="Nat. Ecol. Evol.">
        <title>Megaphylogeny resolves global patterns of mushroom evolution.</title>
        <authorList>
            <person name="Varga T."/>
            <person name="Krizsan K."/>
            <person name="Foldi C."/>
            <person name="Dima B."/>
            <person name="Sanchez-Garcia M."/>
            <person name="Sanchez-Ramirez S."/>
            <person name="Szollosi G.J."/>
            <person name="Szarkandi J.G."/>
            <person name="Papp V."/>
            <person name="Albert L."/>
            <person name="Andreopoulos W."/>
            <person name="Angelini C."/>
            <person name="Antonin V."/>
            <person name="Barry K.W."/>
            <person name="Bougher N.L."/>
            <person name="Buchanan P."/>
            <person name="Buyck B."/>
            <person name="Bense V."/>
            <person name="Catcheside P."/>
            <person name="Chovatia M."/>
            <person name="Cooper J."/>
            <person name="Damon W."/>
            <person name="Desjardin D."/>
            <person name="Finy P."/>
            <person name="Geml J."/>
            <person name="Haridas S."/>
            <person name="Hughes K."/>
            <person name="Justo A."/>
            <person name="Karasinski D."/>
            <person name="Kautmanova I."/>
            <person name="Kiss B."/>
            <person name="Kocsube S."/>
            <person name="Kotiranta H."/>
            <person name="LaButti K.M."/>
            <person name="Lechner B.E."/>
            <person name="Liimatainen K."/>
            <person name="Lipzen A."/>
            <person name="Lukacs Z."/>
            <person name="Mihaltcheva S."/>
            <person name="Morgado L.N."/>
            <person name="Niskanen T."/>
            <person name="Noordeloos M.E."/>
            <person name="Ohm R.A."/>
            <person name="Ortiz-Santana B."/>
            <person name="Ovrebo C."/>
            <person name="Racz N."/>
            <person name="Riley R."/>
            <person name="Savchenko A."/>
            <person name="Shiryaev A."/>
            <person name="Soop K."/>
            <person name="Spirin V."/>
            <person name="Szebenyi C."/>
            <person name="Tomsovsky M."/>
            <person name="Tulloss R.E."/>
            <person name="Uehling J."/>
            <person name="Grigoriev I.V."/>
            <person name="Vagvolgyi C."/>
            <person name="Papp T."/>
            <person name="Martin F.M."/>
            <person name="Miettinen O."/>
            <person name="Hibbett D.S."/>
            <person name="Nagy L.G."/>
        </authorList>
    </citation>
    <scope>NUCLEOTIDE SEQUENCE [LARGE SCALE GENOMIC DNA]</scope>
    <source>
        <strain evidence="4 5">CBS 962.96</strain>
    </source>
</reference>
<evidence type="ECO:0000256" key="1">
    <source>
        <dbReference type="SAM" id="MobiDB-lite"/>
    </source>
</evidence>
<feature type="signal peptide" evidence="3">
    <location>
        <begin position="1"/>
        <end position="22"/>
    </location>
</feature>
<evidence type="ECO:0008006" key="6">
    <source>
        <dbReference type="Google" id="ProtNLM"/>
    </source>
</evidence>
<dbReference type="EMBL" id="ML179057">
    <property type="protein sequence ID" value="THV04367.1"/>
    <property type="molecule type" value="Genomic_DNA"/>
</dbReference>
<proteinExistence type="predicted"/>
<dbReference type="AlphaFoldDB" id="A0A4S8MN57"/>
<keyword evidence="2" id="KW-0812">Transmembrane</keyword>
<keyword evidence="3" id="KW-0732">Signal</keyword>
<gene>
    <name evidence="4" type="ORF">K435DRAFT_202431</name>
</gene>
<name>A0A4S8MN57_DENBC</name>
<feature type="transmembrane region" description="Helical" evidence="2">
    <location>
        <begin position="204"/>
        <end position="229"/>
    </location>
</feature>
<feature type="region of interest" description="Disordered" evidence="1">
    <location>
        <begin position="161"/>
        <end position="199"/>
    </location>
</feature>